<proteinExistence type="predicted"/>
<dbReference type="Proteomes" id="UP001247620">
    <property type="component" value="Unassembled WGS sequence"/>
</dbReference>
<reference evidence="1 2" key="1">
    <citation type="submission" date="2023-07" db="EMBL/GenBank/DDBJ databases">
        <title>Sorghum-associated microbial communities from plants grown in Nebraska, USA.</title>
        <authorList>
            <person name="Schachtman D."/>
        </authorList>
    </citation>
    <scope>NUCLEOTIDE SEQUENCE [LARGE SCALE GENOMIC DNA]</scope>
    <source>
        <strain evidence="1 2">3262</strain>
    </source>
</reference>
<evidence type="ECO:0000313" key="1">
    <source>
        <dbReference type="EMBL" id="MDR6941111.1"/>
    </source>
</evidence>
<keyword evidence="2" id="KW-1185">Reference proteome</keyword>
<comment type="caution">
    <text evidence="1">The sequence shown here is derived from an EMBL/GenBank/DDBJ whole genome shotgun (WGS) entry which is preliminary data.</text>
</comment>
<protein>
    <submittedName>
        <fullName evidence="1">Uncharacterized protein</fullName>
    </submittedName>
</protein>
<sequence>MKLIFRYRQLVDIPGRMTTHSCIESGLLLIGAAVGEDSLVSDCAE</sequence>
<accession>A0ABU1T7A1</accession>
<evidence type="ECO:0000313" key="2">
    <source>
        <dbReference type="Proteomes" id="UP001247620"/>
    </source>
</evidence>
<organism evidence="1 2">
    <name type="scientific">Mucilaginibacter pocheonensis</name>
    <dbReference type="NCBI Taxonomy" id="398050"/>
    <lineage>
        <taxon>Bacteria</taxon>
        <taxon>Pseudomonadati</taxon>
        <taxon>Bacteroidota</taxon>
        <taxon>Sphingobacteriia</taxon>
        <taxon>Sphingobacteriales</taxon>
        <taxon>Sphingobacteriaceae</taxon>
        <taxon>Mucilaginibacter</taxon>
    </lineage>
</organism>
<dbReference type="EMBL" id="JAVDUU010000001">
    <property type="protein sequence ID" value="MDR6941111.1"/>
    <property type="molecule type" value="Genomic_DNA"/>
</dbReference>
<name>A0ABU1T7A1_9SPHI</name>
<gene>
    <name evidence="1" type="ORF">J2W55_000939</name>
</gene>